<evidence type="ECO:0000313" key="2">
    <source>
        <dbReference type="EMBL" id="KGJ66085.1"/>
    </source>
</evidence>
<sequence length="93" mass="10430">MGASWRADPNNLRHPIAAQSNTNARRQTAAPILIRRFARLPSGWLFAMLTDSIRLRQELKLNGALSGLSASRKLRLQQSRLASGTSKGERYER</sequence>
<name>A0A837CAP4_9BRAD</name>
<protein>
    <submittedName>
        <fullName evidence="2">Uncharacterized protein</fullName>
    </submittedName>
</protein>
<comment type="caution">
    <text evidence="2">The sequence shown here is derived from an EMBL/GenBank/DDBJ whole genome shotgun (WGS) entry which is preliminary data.</text>
</comment>
<accession>A0A837CAP4</accession>
<dbReference type="Proteomes" id="UP000024900">
    <property type="component" value="Unassembled WGS sequence"/>
</dbReference>
<feature type="region of interest" description="Disordered" evidence="1">
    <location>
        <begin position="1"/>
        <end position="25"/>
    </location>
</feature>
<evidence type="ECO:0000313" key="3">
    <source>
        <dbReference type="Proteomes" id="UP000024900"/>
    </source>
</evidence>
<gene>
    <name evidence="2" type="ORF">BJA5080_08172</name>
</gene>
<evidence type="ECO:0000256" key="1">
    <source>
        <dbReference type="SAM" id="MobiDB-lite"/>
    </source>
</evidence>
<dbReference type="EMBL" id="ADOU02000006">
    <property type="protein sequence ID" value="KGJ66085.1"/>
    <property type="molecule type" value="Genomic_DNA"/>
</dbReference>
<reference evidence="2 3" key="1">
    <citation type="journal article" date="2014" name="BMC Genomics">
        <title>Comparative genomics of Bradyrhizobium japonicum CPAC 15 and Bradyrhizobium diazoefficiens CPAC 7: elite model strains for understanding symbiotic performance with soybean.</title>
        <authorList>
            <person name="Siqueira A.F."/>
            <person name="Ormeno-Orrillo E."/>
            <person name="Souza R.C."/>
            <person name="Rodrigues E.P."/>
            <person name="Almeida L.G."/>
            <person name="Barcellos F.G."/>
            <person name="Batista J.S."/>
            <person name="Nakatami A.S."/>
            <person name="Martinez-Romero E."/>
            <person name="Vasconcelos A.T."/>
            <person name="Hungria M."/>
        </authorList>
    </citation>
    <scope>NUCLEOTIDE SEQUENCE [LARGE SCALE GENOMIC DNA]</scope>
    <source>
        <strain evidence="2 3">SEMIA 5080</strain>
    </source>
</reference>
<dbReference type="AlphaFoldDB" id="A0A837CAP4"/>
<organism evidence="2 3">
    <name type="scientific">Bradyrhizobium diazoefficiens SEMIA 5080</name>
    <dbReference type="NCBI Taxonomy" id="754504"/>
    <lineage>
        <taxon>Bacteria</taxon>
        <taxon>Pseudomonadati</taxon>
        <taxon>Pseudomonadota</taxon>
        <taxon>Alphaproteobacteria</taxon>
        <taxon>Hyphomicrobiales</taxon>
        <taxon>Nitrobacteraceae</taxon>
        <taxon>Bradyrhizobium</taxon>
    </lineage>
</organism>
<proteinExistence type="predicted"/>